<dbReference type="InterPro" id="IPR032474">
    <property type="entry name" value="Argonaute_N"/>
</dbReference>
<organism evidence="6 7">
    <name type="scientific">Zea mays</name>
    <name type="common">Maize</name>
    <dbReference type="NCBI Taxonomy" id="4577"/>
    <lineage>
        <taxon>Eukaryota</taxon>
        <taxon>Viridiplantae</taxon>
        <taxon>Streptophyta</taxon>
        <taxon>Embryophyta</taxon>
        <taxon>Tracheophyta</taxon>
        <taxon>Spermatophyta</taxon>
        <taxon>Magnoliopsida</taxon>
        <taxon>Liliopsida</taxon>
        <taxon>Poales</taxon>
        <taxon>Poaceae</taxon>
        <taxon>PACMAD clade</taxon>
        <taxon>Panicoideae</taxon>
        <taxon>Andropogonodae</taxon>
        <taxon>Andropogoneae</taxon>
        <taxon>Tripsacinae</taxon>
        <taxon>Zea</taxon>
    </lineage>
</organism>
<dbReference type="Pfam" id="PF16488">
    <property type="entry name" value="ArgoL2"/>
    <property type="match status" value="1"/>
</dbReference>
<dbReference type="Pfam" id="PF08699">
    <property type="entry name" value="ArgoL1"/>
    <property type="match status" value="1"/>
</dbReference>
<feature type="domain" description="PAZ" evidence="4">
    <location>
        <begin position="318"/>
        <end position="430"/>
    </location>
</feature>
<dbReference type="SMR" id="A0A3L6E3K9"/>
<dbReference type="GO" id="GO:0003723">
    <property type="term" value="F:RNA binding"/>
    <property type="evidence" value="ECO:0007669"/>
    <property type="project" value="InterPro"/>
</dbReference>
<dbReference type="Gene3D" id="3.40.50.2300">
    <property type="match status" value="1"/>
</dbReference>
<name>A0A3L6E3K9_MAIZE</name>
<dbReference type="InterPro" id="IPR003100">
    <property type="entry name" value="PAZ_dom"/>
</dbReference>
<dbReference type="AlphaFoldDB" id="A0A3L6E3K9"/>
<dbReference type="Pfam" id="PF16487">
    <property type="entry name" value="ArgoMid"/>
    <property type="match status" value="1"/>
</dbReference>
<dbReference type="SUPFAM" id="SSF53098">
    <property type="entry name" value="Ribonuclease H-like"/>
    <property type="match status" value="1"/>
</dbReference>
<dbReference type="Pfam" id="PF16486">
    <property type="entry name" value="ArgoN"/>
    <property type="match status" value="1"/>
</dbReference>
<evidence type="ECO:0000313" key="7">
    <source>
        <dbReference type="Proteomes" id="UP000251960"/>
    </source>
</evidence>
<evidence type="ECO:0000313" key="6">
    <source>
        <dbReference type="EMBL" id="PWZ15456.1"/>
    </source>
</evidence>
<reference evidence="6 7" key="1">
    <citation type="journal article" date="2018" name="Nat. Genet.">
        <title>Extensive intraspecific gene order and gene structural variations between Mo17 and other maize genomes.</title>
        <authorList>
            <person name="Sun S."/>
            <person name="Zhou Y."/>
            <person name="Chen J."/>
            <person name="Shi J."/>
            <person name="Zhao H."/>
            <person name="Zhao H."/>
            <person name="Song W."/>
            <person name="Zhang M."/>
            <person name="Cui Y."/>
            <person name="Dong X."/>
            <person name="Liu H."/>
            <person name="Ma X."/>
            <person name="Jiao Y."/>
            <person name="Wang B."/>
            <person name="Wei X."/>
            <person name="Stein J.C."/>
            <person name="Glaubitz J.C."/>
            <person name="Lu F."/>
            <person name="Yu G."/>
            <person name="Liang C."/>
            <person name="Fengler K."/>
            <person name="Li B."/>
            <person name="Rafalski A."/>
            <person name="Schnable P.S."/>
            <person name="Ware D.H."/>
            <person name="Buckler E.S."/>
            <person name="Lai J."/>
        </authorList>
    </citation>
    <scope>NUCLEOTIDE SEQUENCE [LARGE SCALE GENOMIC DNA]</scope>
    <source>
        <strain evidence="7">cv. Missouri 17</strain>
        <tissue evidence="6">Seedling</tissue>
    </source>
</reference>
<dbReference type="InterPro" id="IPR012337">
    <property type="entry name" value="RNaseH-like_sf"/>
</dbReference>
<sequence>MASHQRGGGRDQANPNVFQGNRRNGNKSGGRGSGRGGGRGGQGGGRGGYAYGYQGGSDYGRGRGHGGPQTPGPDDVRQAEAGPSLAERNAAAAAAALREKFKTMDIVRDEPMFPARPGLGAVGTPCGVRANHFFVGLVDKGGLHQYDVTISPDTTPKGMYREIMSKLVSENRQTELGGRLPAYDGRKLLFSAGELPFETMEFVVTLSGRTERMYKVVIKHTTGISLQQLFMLLAGYPSDIPAQALQVLDIVLRDIILNERNSMEYVAVGRSFFSPRGPRDIGMGVEGWTGFYQSIRPTQNGLSVIIDISSTAFIRPLPLIDYVMLILGKDRRTFTSITPMDLVLLNKALKGLRIEVTHRGAARPKYRIASLKNSPSLQFFQSSAGVEKSVADYFRETYQLEMDYDFLPCLQVGNDQRPNYLPMEVCRIVAGQKNRKKLDAKQVSNLANLTCQSPDTREKKIRQFVERNAYSRAERAIEFGMEVDYCPTSVQARVLPAPTLKYRETERECLCYPTDGLWNMKNKLVVDGARVGNWACVNFCRGLNDSVVDKFCSDLVTWCRTSGVRMDGLTLPIYRAQPEQVEDELTRFYQNMLVRGQKIDLLLAILPEKNGSLYGNFKRICDTQIGVMSQCCLDKNIRNAKLPYFANVAIKINAKFGGRNLEFANPEESLPFFSTEPTIMFGADVTHPAALDDTSPSIASVVASQDWPKVANYNGIIRAQGHRQELIDGLENIVKELLLAFVERSKQRPKQLIFYRDGVSESQFKQVLEQEIHEIEKAWTALYNEKPKITFVVVQKRHHTRLFPSNSQYEDKSGNIRAGTVVDNNICHPTEFDFFLCSHAGAKGTSRPAHYHVLRDDNKFTADALQSLTYNLCYMYSCCTRSVSIAPPAYYAHKLASRARFYANQASNAAAGPQPLPEVKDELKRRMFYC</sequence>
<keyword evidence="2" id="KW-0943">RNA-mediated gene silencing</keyword>
<dbReference type="Gene3D" id="2.170.260.10">
    <property type="entry name" value="paz domain"/>
    <property type="match status" value="1"/>
</dbReference>
<dbReference type="InterPro" id="IPR032472">
    <property type="entry name" value="ArgoL2"/>
</dbReference>
<dbReference type="SMART" id="SM00950">
    <property type="entry name" value="Piwi"/>
    <property type="match status" value="1"/>
</dbReference>
<comment type="caution">
    <text evidence="6">The sequence shown here is derived from an EMBL/GenBank/DDBJ whole genome shotgun (WGS) entry which is preliminary data.</text>
</comment>
<dbReference type="PANTHER" id="PTHR22891">
    <property type="entry name" value="EUKARYOTIC TRANSLATION INITIATION FACTOR 2C"/>
    <property type="match status" value="1"/>
</dbReference>
<dbReference type="CDD" id="cd04657">
    <property type="entry name" value="Piwi_ago-like"/>
    <property type="match status" value="1"/>
</dbReference>
<dbReference type="InterPro" id="IPR036397">
    <property type="entry name" value="RNaseH_sf"/>
</dbReference>
<proteinExistence type="inferred from homology"/>
<comment type="similarity">
    <text evidence="1">Belongs to the argonaute family. Ago subfamily.</text>
</comment>
<evidence type="ECO:0000259" key="4">
    <source>
        <dbReference type="PROSITE" id="PS50821"/>
    </source>
</evidence>
<dbReference type="SMART" id="SM00949">
    <property type="entry name" value="PAZ"/>
    <property type="match status" value="1"/>
</dbReference>
<evidence type="ECO:0000256" key="2">
    <source>
        <dbReference type="ARBA" id="ARBA00023158"/>
    </source>
</evidence>
<dbReference type="Pfam" id="PF02170">
    <property type="entry name" value="PAZ"/>
    <property type="match status" value="1"/>
</dbReference>
<dbReference type="SUPFAM" id="SSF101690">
    <property type="entry name" value="PAZ domain"/>
    <property type="match status" value="1"/>
</dbReference>
<dbReference type="Proteomes" id="UP000251960">
    <property type="component" value="Chromosome 7"/>
</dbReference>
<evidence type="ECO:0000256" key="3">
    <source>
        <dbReference type="SAM" id="MobiDB-lite"/>
    </source>
</evidence>
<dbReference type="InterPro" id="IPR036085">
    <property type="entry name" value="PAZ_dom_sf"/>
</dbReference>
<dbReference type="FunFam" id="3.40.50.2300:FF:000110">
    <property type="entry name" value="Argonaute 10"/>
    <property type="match status" value="1"/>
</dbReference>
<dbReference type="PROSITE" id="PS50821">
    <property type="entry name" value="PAZ"/>
    <property type="match status" value="1"/>
</dbReference>
<evidence type="ECO:0000256" key="1">
    <source>
        <dbReference type="ARBA" id="ARBA00008201"/>
    </source>
</evidence>
<dbReference type="Pfam" id="PF02171">
    <property type="entry name" value="Piwi"/>
    <property type="match status" value="1"/>
</dbReference>
<gene>
    <name evidence="6" type="ORF">Zm00014a_004096</name>
</gene>
<evidence type="ECO:0000259" key="5">
    <source>
        <dbReference type="PROSITE" id="PS50822"/>
    </source>
</evidence>
<dbReference type="EMBL" id="NCVQ01000008">
    <property type="protein sequence ID" value="PWZ15456.1"/>
    <property type="molecule type" value="Genomic_DNA"/>
</dbReference>
<protein>
    <submittedName>
        <fullName evidence="6">Protein argonaute 18</fullName>
    </submittedName>
</protein>
<dbReference type="InterPro" id="IPR032473">
    <property type="entry name" value="Argonaute_Mid_dom"/>
</dbReference>
<dbReference type="SMART" id="SM01163">
    <property type="entry name" value="DUF1785"/>
    <property type="match status" value="1"/>
</dbReference>
<dbReference type="GO" id="GO:0031047">
    <property type="term" value="P:regulatory ncRNA-mediated gene silencing"/>
    <property type="evidence" value="ECO:0007669"/>
    <property type="project" value="UniProtKB-KW"/>
</dbReference>
<dbReference type="InterPro" id="IPR003165">
    <property type="entry name" value="Piwi"/>
</dbReference>
<dbReference type="ExpressionAtlas" id="A0A3L6E3K9">
    <property type="expression patterns" value="baseline and differential"/>
</dbReference>
<feature type="domain" description="Piwi" evidence="5">
    <location>
        <begin position="601"/>
        <end position="904"/>
    </location>
</feature>
<dbReference type="InterPro" id="IPR014811">
    <property type="entry name" value="ArgoL1"/>
</dbReference>
<dbReference type="Gene3D" id="3.30.420.10">
    <property type="entry name" value="Ribonuclease H-like superfamily/Ribonuclease H"/>
    <property type="match status" value="1"/>
</dbReference>
<feature type="region of interest" description="Disordered" evidence="3">
    <location>
        <begin position="1"/>
        <end position="90"/>
    </location>
</feature>
<dbReference type="PROSITE" id="PS50822">
    <property type="entry name" value="PIWI"/>
    <property type="match status" value="1"/>
</dbReference>
<dbReference type="InterPro" id="IPR045246">
    <property type="entry name" value="Piwi_ago-like"/>
</dbReference>
<dbReference type="CDD" id="cd02846">
    <property type="entry name" value="PAZ_argonaute_like"/>
    <property type="match status" value="1"/>
</dbReference>
<accession>A0A3L6E3K9</accession>
<feature type="compositionally biased region" description="Gly residues" evidence="3">
    <location>
        <begin position="27"/>
        <end position="69"/>
    </location>
</feature>